<organism evidence="3 4">
    <name type="scientific">Salegentibacter echinorum</name>
    <dbReference type="NCBI Taxonomy" id="1073325"/>
    <lineage>
        <taxon>Bacteria</taxon>
        <taxon>Pseudomonadati</taxon>
        <taxon>Bacteroidota</taxon>
        <taxon>Flavobacteriia</taxon>
        <taxon>Flavobacteriales</taxon>
        <taxon>Flavobacteriaceae</taxon>
        <taxon>Salegentibacter</taxon>
    </lineage>
</organism>
<dbReference type="Gene3D" id="3.40.50.2300">
    <property type="match status" value="1"/>
</dbReference>
<dbReference type="AlphaFoldDB" id="A0A1M5EBF6"/>
<dbReference type="PANTHER" id="PTHR44520:SF2">
    <property type="entry name" value="RESPONSE REGULATOR RCP1"/>
    <property type="match status" value="1"/>
</dbReference>
<name>A0A1M5EBF6_SALEC</name>
<dbReference type="EMBL" id="FQVT01000002">
    <property type="protein sequence ID" value="SHF76474.1"/>
    <property type="molecule type" value="Genomic_DNA"/>
</dbReference>
<evidence type="ECO:0000313" key="3">
    <source>
        <dbReference type="EMBL" id="SHF76474.1"/>
    </source>
</evidence>
<protein>
    <submittedName>
        <fullName evidence="3">Response regulator receiver domain-containing protein</fullName>
    </submittedName>
</protein>
<dbReference type="STRING" id="1073325.SAMN05444483_102304"/>
<evidence type="ECO:0000313" key="4">
    <source>
        <dbReference type="Proteomes" id="UP000183945"/>
    </source>
</evidence>
<dbReference type="InterPro" id="IPR001789">
    <property type="entry name" value="Sig_transdc_resp-reg_receiver"/>
</dbReference>
<dbReference type="InterPro" id="IPR011006">
    <property type="entry name" value="CheY-like_superfamily"/>
</dbReference>
<dbReference type="Proteomes" id="UP000183945">
    <property type="component" value="Unassembled WGS sequence"/>
</dbReference>
<reference evidence="4" key="1">
    <citation type="submission" date="2016-11" db="EMBL/GenBank/DDBJ databases">
        <authorList>
            <person name="Varghese N."/>
            <person name="Submissions S."/>
        </authorList>
    </citation>
    <scope>NUCLEOTIDE SEQUENCE [LARGE SCALE GENOMIC DNA]</scope>
    <source>
        <strain evidence="4">DSM 24579</strain>
    </source>
</reference>
<dbReference type="Pfam" id="PF00072">
    <property type="entry name" value="Response_reg"/>
    <property type="match status" value="1"/>
</dbReference>
<evidence type="ECO:0000256" key="1">
    <source>
        <dbReference type="PROSITE-ProRule" id="PRU00169"/>
    </source>
</evidence>
<proteinExistence type="predicted"/>
<dbReference type="SMART" id="SM00448">
    <property type="entry name" value="REC"/>
    <property type="match status" value="1"/>
</dbReference>
<dbReference type="PANTHER" id="PTHR44520">
    <property type="entry name" value="RESPONSE REGULATOR RCP1-RELATED"/>
    <property type="match status" value="1"/>
</dbReference>
<feature type="modified residue" description="4-aspartylphosphate" evidence="1">
    <location>
        <position position="63"/>
    </location>
</feature>
<evidence type="ECO:0000259" key="2">
    <source>
        <dbReference type="PROSITE" id="PS50110"/>
    </source>
</evidence>
<dbReference type="GO" id="GO:0000160">
    <property type="term" value="P:phosphorelay signal transduction system"/>
    <property type="evidence" value="ECO:0007669"/>
    <property type="project" value="InterPro"/>
</dbReference>
<keyword evidence="4" id="KW-1185">Reference proteome</keyword>
<accession>A0A1M5EBF6</accession>
<dbReference type="PROSITE" id="PS50110">
    <property type="entry name" value="RESPONSE_REGULATORY"/>
    <property type="match status" value="1"/>
</dbReference>
<dbReference type="InterPro" id="IPR052893">
    <property type="entry name" value="TCS_response_regulator"/>
</dbReference>
<dbReference type="RefSeq" id="WP_072877431.1">
    <property type="nucleotide sequence ID" value="NZ_FQVT01000002.1"/>
</dbReference>
<dbReference type="OrthoDB" id="673128at2"/>
<gene>
    <name evidence="3" type="ORF">SAMN05444483_102304</name>
</gene>
<keyword evidence="1" id="KW-0597">Phosphoprotein</keyword>
<sequence>MQKINLACLIDDDPVHVFLSKKYLKQTGMIENLMVFQNGKIAFDSLAAIVQEGGELPKVILLDLNMPIWDGWQFLDEFIKIPIEEEITIFILSSSISNKDIEKAKKYNQVSNYIIKPIKIENLISLLEKIR</sequence>
<dbReference type="SUPFAM" id="SSF52172">
    <property type="entry name" value="CheY-like"/>
    <property type="match status" value="1"/>
</dbReference>
<feature type="domain" description="Response regulatory" evidence="2">
    <location>
        <begin position="6"/>
        <end position="131"/>
    </location>
</feature>